<evidence type="ECO:0000256" key="1">
    <source>
        <dbReference type="ARBA" id="ARBA00008984"/>
    </source>
</evidence>
<protein>
    <submittedName>
        <fullName evidence="3">Sulfurtransferase-like selenium metabolism protein YedF</fullName>
    </submittedName>
</protein>
<evidence type="ECO:0000313" key="3">
    <source>
        <dbReference type="EMBL" id="HJA71827.1"/>
    </source>
</evidence>
<evidence type="ECO:0000313" key="4">
    <source>
        <dbReference type="Proteomes" id="UP000823900"/>
    </source>
</evidence>
<reference evidence="3" key="1">
    <citation type="journal article" date="2021" name="PeerJ">
        <title>Extensive microbial diversity within the chicken gut microbiome revealed by metagenomics and culture.</title>
        <authorList>
            <person name="Gilroy R."/>
            <person name="Ravi A."/>
            <person name="Getino M."/>
            <person name="Pursley I."/>
            <person name="Horton D.L."/>
            <person name="Alikhan N.F."/>
            <person name="Baker D."/>
            <person name="Gharbi K."/>
            <person name="Hall N."/>
            <person name="Watson M."/>
            <person name="Adriaenssens E.M."/>
            <person name="Foster-Nyarko E."/>
            <person name="Jarju S."/>
            <person name="Secka A."/>
            <person name="Antonio M."/>
            <person name="Oren A."/>
            <person name="Chaudhuri R.R."/>
            <person name="La Ragione R."/>
            <person name="Hildebrand F."/>
            <person name="Pallen M.J."/>
        </authorList>
    </citation>
    <scope>NUCLEOTIDE SEQUENCE</scope>
    <source>
        <strain evidence="3">CHK178-16964</strain>
    </source>
</reference>
<dbReference type="AlphaFoldDB" id="A0A9D2KMY5"/>
<name>A0A9D2KMY5_9FIRM</name>
<dbReference type="PANTHER" id="PTHR33279:SF6">
    <property type="entry name" value="SULFUR CARRIER PROTEIN YEDF-RELATED"/>
    <property type="match status" value="1"/>
</dbReference>
<dbReference type="EMBL" id="DWZA01000087">
    <property type="protein sequence ID" value="HJA71827.1"/>
    <property type="molecule type" value="Genomic_DNA"/>
</dbReference>
<dbReference type="InterPro" id="IPR027396">
    <property type="entry name" value="DsrEFH-like"/>
</dbReference>
<dbReference type="Gene3D" id="3.30.110.40">
    <property type="entry name" value="TusA-like domain"/>
    <property type="match status" value="1"/>
</dbReference>
<feature type="domain" description="UPF0033" evidence="2">
    <location>
        <begin position="5"/>
        <end position="69"/>
    </location>
</feature>
<reference evidence="3" key="2">
    <citation type="submission" date="2021-04" db="EMBL/GenBank/DDBJ databases">
        <authorList>
            <person name="Gilroy R."/>
        </authorList>
    </citation>
    <scope>NUCLEOTIDE SEQUENCE</scope>
    <source>
        <strain evidence="3">CHK178-16964</strain>
    </source>
</reference>
<accession>A0A9D2KMY5</accession>
<comment type="similarity">
    <text evidence="1">Belongs to the sulfur carrier protein TusA family.</text>
</comment>
<dbReference type="InterPro" id="IPR036868">
    <property type="entry name" value="TusA-like_sf"/>
</dbReference>
<dbReference type="SUPFAM" id="SSF64307">
    <property type="entry name" value="SirA-like"/>
    <property type="match status" value="1"/>
</dbReference>
<organism evidence="3 4">
    <name type="scientific">Candidatus Lachnoclostridium stercoravium</name>
    <dbReference type="NCBI Taxonomy" id="2838633"/>
    <lineage>
        <taxon>Bacteria</taxon>
        <taxon>Bacillati</taxon>
        <taxon>Bacillota</taxon>
        <taxon>Clostridia</taxon>
        <taxon>Lachnospirales</taxon>
        <taxon>Lachnospiraceae</taxon>
    </lineage>
</organism>
<dbReference type="SUPFAM" id="SSF75169">
    <property type="entry name" value="DsrEFH-like"/>
    <property type="match status" value="1"/>
</dbReference>
<sequence>MEKNVLDMRGVACPGPVIEAKKALENMEKKELEVLVDNQAAVQNLTRLGSYMGLEIKTEQRGEKEFSVLFQENGQGQEQQKKKEEKGDAECAECAPVFIGTGKKTVVIASDTMGSGDDVLGRLLMKSFIYALTELKDVPERVILYNGGAKLSIEGSSSLEDLRHLESQGAEILTCGTCLNHYQITDKLAVGRITNMYEIAEKMMGAEAIIRP</sequence>
<comment type="caution">
    <text evidence="3">The sequence shown here is derived from an EMBL/GenBank/DDBJ whole genome shotgun (WGS) entry which is preliminary data.</text>
</comment>
<dbReference type="InterPro" id="IPR001455">
    <property type="entry name" value="TusA-like"/>
</dbReference>
<dbReference type="Pfam" id="PF01206">
    <property type="entry name" value="TusA"/>
    <property type="match status" value="1"/>
</dbReference>
<evidence type="ECO:0000259" key="2">
    <source>
        <dbReference type="Pfam" id="PF01206"/>
    </source>
</evidence>
<dbReference type="Proteomes" id="UP000823900">
    <property type="component" value="Unassembled WGS sequence"/>
</dbReference>
<gene>
    <name evidence="3" type="primary">yedF</name>
    <name evidence="3" type="ORF">IAA07_09685</name>
</gene>
<dbReference type="PANTHER" id="PTHR33279">
    <property type="entry name" value="SULFUR CARRIER PROTEIN YEDF-RELATED"/>
    <property type="match status" value="1"/>
</dbReference>
<proteinExistence type="inferred from homology"/>
<dbReference type="NCBIfam" id="TIGR03527">
    <property type="entry name" value="selenium_YedF"/>
    <property type="match status" value="1"/>
</dbReference>
<dbReference type="InterPro" id="IPR019870">
    <property type="entry name" value="Se_metab_YedF"/>
</dbReference>